<keyword evidence="2" id="KW-1185">Reference proteome</keyword>
<gene>
    <name evidence="1" type="ORF">Ae201684_003487</name>
</gene>
<protein>
    <submittedName>
        <fullName evidence="1">Uncharacterized protein</fullName>
    </submittedName>
</protein>
<evidence type="ECO:0000313" key="1">
    <source>
        <dbReference type="EMBL" id="KAF0741378.1"/>
    </source>
</evidence>
<dbReference type="VEuPathDB" id="FungiDB:AeMF1_010582"/>
<sequence length="1003" mass="111792">METKVVEGDASKLLHRATKLVQTATIKKHGLSRSEVFNLLQECFSPEAATPCKILGFRLAELAPSCITTEIWQLILDTAIKELAGAATQGSAPILLQSIPVFEVLPLTLILSFFQQQELEPLKKIQACLSHESIEVRCIALATFSRVSLACIKVLFARGLTRFPFESNEARIVAQQDVSSILTDIWKLNVQAAELESPNVAAEAFSNLAHLFGRSHTIRALSTKQPRQESGIDELVAWVFNQASPRFEILKTNAQRLTGESQLFAMKWLCMVVYIMMQKSGACTPGIAIAIMEIDSSPDENVDKSTVRVRADLLASEMVESWCLPAYLNASLTQAYTICEAIAIVMQHPLQTFNRLKWSSTLVARLTAIIHSSTMVQQRHEVIRMQILLMDSTNTYDFTNILGSTIDSISSVDDSTTRLSLTFDLWQAMLLRVCRKHQFDLLESICASEYFHSLPNVISKGKTNQSYEIFRALARLVVLREFLPVLANKTVNELRTATLVLYTSLLTQLCQDSCPARPVVAFLETEVLPLAPKVQSANVRVQMYWLGLKYIPSSQFQFTAWIENEFLELQSSKDGTGIPPPTYNDGILGGGKENLPVIDSHLLSRFHALIICLKSLLTKDPSLKQYSAQLLSHVRERNRYHRVICETVLHTIEEITGMGSAMIDTRALEAQSAFVLPDLFTPAALFPARAMSPIKALPVKWKEEVDTVVTGSCDPLCLKISYREPEDHAEEIALCITCCNVSNVPWSDFSISVGVSGPVKLVDTSNNMHIRVTGEVKPHGTFRSEKLFRFLRFSRARFFFRVVIEPTAPEQSAIVMGLSNPYHMPFDALFQLPEPSLWTQSYYQNAWQRAESSKVYNVKANPGMKIVPNAHIKVAYLPEMSVESPVLVQMSFMTWTKWKECVCATISCVMDSAGGRGTIDIRAPVAVLEEIVKAPGEFLYLLVKSAMTLQAEAVAERPVACVSPRHQIMKRAASVDVMARESSTIATTPTVTRRALMSFFGKS</sequence>
<dbReference type="EMBL" id="VJMJ01000037">
    <property type="protein sequence ID" value="KAF0741378.1"/>
    <property type="molecule type" value="Genomic_DNA"/>
</dbReference>
<organism evidence="1 2">
    <name type="scientific">Aphanomyces euteiches</name>
    <dbReference type="NCBI Taxonomy" id="100861"/>
    <lineage>
        <taxon>Eukaryota</taxon>
        <taxon>Sar</taxon>
        <taxon>Stramenopiles</taxon>
        <taxon>Oomycota</taxon>
        <taxon>Saprolegniomycetes</taxon>
        <taxon>Saprolegniales</taxon>
        <taxon>Verrucalvaceae</taxon>
        <taxon>Aphanomyces</taxon>
    </lineage>
</organism>
<dbReference type="AlphaFoldDB" id="A0A6G0XMC4"/>
<accession>A0A6G0XMC4</accession>
<reference evidence="1 2" key="1">
    <citation type="submission" date="2019-07" db="EMBL/GenBank/DDBJ databases">
        <title>Genomics analysis of Aphanomyces spp. identifies a new class of oomycete effector associated with host adaptation.</title>
        <authorList>
            <person name="Gaulin E."/>
        </authorList>
    </citation>
    <scope>NUCLEOTIDE SEQUENCE [LARGE SCALE GENOMIC DNA]</scope>
    <source>
        <strain evidence="1 2">ATCC 201684</strain>
    </source>
</reference>
<comment type="caution">
    <text evidence="1">The sequence shown here is derived from an EMBL/GenBank/DDBJ whole genome shotgun (WGS) entry which is preliminary data.</text>
</comment>
<dbReference type="Proteomes" id="UP000481153">
    <property type="component" value="Unassembled WGS sequence"/>
</dbReference>
<proteinExistence type="predicted"/>
<name>A0A6G0XMC4_9STRA</name>
<evidence type="ECO:0000313" key="2">
    <source>
        <dbReference type="Proteomes" id="UP000481153"/>
    </source>
</evidence>